<dbReference type="AlphaFoldDB" id="A0AAD6JUH2"/>
<sequence length="98" mass="11154">MDSNLITASRTKVLAKEVIKLINNRNYQEPMRLASCAPLTNKEKPSSIQVYFPEEIEETGPYSEVRTLNYAKSESIARKSAIHSIQRPIQPHELTLLI</sequence>
<organism evidence="1 2">
    <name type="scientific">Salix udensis</name>
    <dbReference type="NCBI Taxonomy" id="889485"/>
    <lineage>
        <taxon>Eukaryota</taxon>
        <taxon>Viridiplantae</taxon>
        <taxon>Streptophyta</taxon>
        <taxon>Embryophyta</taxon>
        <taxon>Tracheophyta</taxon>
        <taxon>Spermatophyta</taxon>
        <taxon>Magnoliopsida</taxon>
        <taxon>eudicotyledons</taxon>
        <taxon>Gunneridae</taxon>
        <taxon>Pentapetalae</taxon>
        <taxon>rosids</taxon>
        <taxon>fabids</taxon>
        <taxon>Malpighiales</taxon>
        <taxon>Salicaceae</taxon>
        <taxon>Saliceae</taxon>
        <taxon>Salix</taxon>
    </lineage>
</organism>
<comment type="caution">
    <text evidence="1">The sequence shown here is derived from an EMBL/GenBank/DDBJ whole genome shotgun (WGS) entry which is preliminary data.</text>
</comment>
<accession>A0AAD6JUH2</accession>
<dbReference type="Proteomes" id="UP001162972">
    <property type="component" value="Chromosome 15Z"/>
</dbReference>
<proteinExistence type="predicted"/>
<evidence type="ECO:0000313" key="1">
    <source>
        <dbReference type="EMBL" id="KAJ6411546.1"/>
    </source>
</evidence>
<reference evidence="1 2" key="1">
    <citation type="journal article" date="2023" name="Int. J. Mol. Sci.">
        <title>De Novo Assembly and Annotation of 11 Diverse Shrub Willow (Salix) Genomes Reveals Novel Gene Organization in Sex-Linked Regions.</title>
        <authorList>
            <person name="Hyden B."/>
            <person name="Feng K."/>
            <person name="Yates T.B."/>
            <person name="Jawdy S."/>
            <person name="Cereghino C."/>
            <person name="Smart L.B."/>
            <person name="Muchero W."/>
        </authorList>
    </citation>
    <scope>NUCLEOTIDE SEQUENCE [LARGE SCALE GENOMIC DNA]</scope>
    <source>
        <tissue evidence="1">Shoot tip</tissue>
    </source>
</reference>
<keyword evidence="2" id="KW-1185">Reference proteome</keyword>
<gene>
    <name evidence="1" type="ORF">OIU84_008179</name>
</gene>
<protein>
    <submittedName>
        <fullName evidence="1">Uncharacterized protein</fullName>
    </submittedName>
</protein>
<dbReference type="EMBL" id="JAPFFJ010000014">
    <property type="protein sequence ID" value="KAJ6411546.1"/>
    <property type="molecule type" value="Genomic_DNA"/>
</dbReference>
<evidence type="ECO:0000313" key="2">
    <source>
        <dbReference type="Proteomes" id="UP001162972"/>
    </source>
</evidence>
<name>A0AAD6JUH2_9ROSI</name>